<dbReference type="EMBL" id="OU466863">
    <property type="protein sequence ID" value="CAH2079025.1"/>
    <property type="molecule type" value="Genomic_DNA"/>
</dbReference>
<evidence type="ECO:0000313" key="1">
    <source>
        <dbReference type="EMBL" id="CAH2079025.1"/>
    </source>
</evidence>
<reference evidence="1 2" key="1">
    <citation type="submission" date="2022-03" db="EMBL/GenBank/DDBJ databases">
        <authorList>
            <person name="Nunn A."/>
            <person name="Chopra R."/>
            <person name="Nunn A."/>
            <person name="Contreras Garrido A."/>
        </authorList>
    </citation>
    <scope>NUCLEOTIDE SEQUENCE [LARGE SCALE GENOMIC DNA]</scope>
</reference>
<name>A0AAU9T7K9_THLAR</name>
<evidence type="ECO:0000313" key="2">
    <source>
        <dbReference type="Proteomes" id="UP000836841"/>
    </source>
</evidence>
<protein>
    <submittedName>
        <fullName evidence="1">Uncharacterized protein</fullName>
    </submittedName>
</protein>
<proteinExistence type="predicted"/>
<keyword evidence="2" id="KW-1185">Reference proteome</keyword>
<gene>
    <name evidence="1" type="ORF">TAV2_LOCUS22517</name>
</gene>
<accession>A0AAU9T7K9</accession>
<dbReference type="Proteomes" id="UP000836841">
    <property type="component" value="Chromosome 7"/>
</dbReference>
<organism evidence="1 2">
    <name type="scientific">Thlaspi arvense</name>
    <name type="common">Field penny-cress</name>
    <dbReference type="NCBI Taxonomy" id="13288"/>
    <lineage>
        <taxon>Eukaryota</taxon>
        <taxon>Viridiplantae</taxon>
        <taxon>Streptophyta</taxon>
        <taxon>Embryophyta</taxon>
        <taxon>Tracheophyta</taxon>
        <taxon>Spermatophyta</taxon>
        <taxon>Magnoliopsida</taxon>
        <taxon>eudicotyledons</taxon>
        <taxon>Gunneridae</taxon>
        <taxon>Pentapetalae</taxon>
        <taxon>rosids</taxon>
        <taxon>malvids</taxon>
        <taxon>Brassicales</taxon>
        <taxon>Brassicaceae</taxon>
        <taxon>Thlaspideae</taxon>
        <taxon>Thlaspi</taxon>
    </lineage>
</organism>
<sequence>MGWCFRPGDNGTIEYDVEFKIPDGYKCDKLMIAAISNIKGVNCTPDDENKKIRVTGRFNLEKMLKKLTKYTGKKLHVIKERRGR</sequence>
<dbReference type="AlphaFoldDB" id="A0AAU9T7K9"/>